<evidence type="ECO:0000256" key="2">
    <source>
        <dbReference type="ARBA" id="ARBA00022729"/>
    </source>
</evidence>
<evidence type="ECO:0000256" key="1">
    <source>
        <dbReference type="ARBA" id="ARBA00005791"/>
    </source>
</evidence>
<organism evidence="6 7">
    <name type="scientific">Aneurinibacillus soli</name>
    <dbReference type="NCBI Taxonomy" id="1500254"/>
    <lineage>
        <taxon>Bacteria</taxon>
        <taxon>Bacillati</taxon>
        <taxon>Bacillota</taxon>
        <taxon>Bacilli</taxon>
        <taxon>Bacillales</taxon>
        <taxon>Paenibacillaceae</taxon>
        <taxon>Aneurinibacillus group</taxon>
        <taxon>Aneurinibacillus</taxon>
    </lineage>
</organism>
<dbReference type="OrthoDB" id="117402at2"/>
<accession>A0A0U5B322</accession>
<dbReference type="AlphaFoldDB" id="A0A0U5B322"/>
<dbReference type="Pfam" id="PF13462">
    <property type="entry name" value="Thioredoxin_4"/>
    <property type="match status" value="1"/>
</dbReference>
<evidence type="ECO:0000313" key="7">
    <source>
        <dbReference type="Proteomes" id="UP000217696"/>
    </source>
</evidence>
<dbReference type="InterPro" id="IPR012336">
    <property type="entry name" value="Thioredoxin-like_fold"/>
</dbReference>
<evidence type="ECO:0000256" key="5">
    <source>
        <dbReference type="ARBA" id="ARBA00023284"/>
    </source>
</evidence>
<dbReference type="RefSeq" id="WP_096466445.1">
    <property type="nucleotide sequence ID" value="NZ_AP017312.1"/>
</dbReference>
<dbReference type="Gene3D" id="3.40.30.10">
    <property type="entry name" value="Glutaredoxin"/>
    <property type="match status" value="1"/>
</dbReference>
<proteinExistence type="inferred from homology"/>
<sequence>MGNKDAENKNRRKMEKMVLWTLAFVLVVVVAFVSMNAFYKSRVSATVDEAEFQYKKQPTIGSASAPVNMVEFADFKCPACKQFAESIMPRLQKDFIDSGVVQLHFINYPVISPKADSTTAAMAGEAIYKQNPAEFWRFYKVVYAEQRDEGTNWATADFLVQLAQKSNLHVNYQQLKKDIENNTFAEDVKNDKAIVTKIGIHSTPTVYINGKKLSDDATFDYAAIKAEILKSQGESKK</sequence>
<reference evidence="6 7" key="1">
    <citation type="submission" date="2015-12" db="EMBL/GenBank/DDBJ databases">
        <title>Genome sequence of Aneurinibacillus soli.</title>
        <authorList>
            <person name="Lee J.S."/>
            <person name="Lee K.C."/>
            <person name="Kim K.K."/>
            <person name="Lee B.W."/>
        </authorList>
    </citation>
    <scope>NUCLEOTIDE SEQUENCE [LARGE SCALE GENOMIC DNA]</scope>
    <source>
        <strain evidence="6 7">CB4</strain>
    </source>
</reference>
<evidence type="ECO:0000313" key="6">
    <source>
        <dbReference type="EMBL" id="BAU28720.1"/>
    </source>
</evidence>
<dbReference type="SUPFAM" id="SSF52833">
    <property type="entry name" value="Thioredoxin-like"/>
    <property type="match status" value="1"/>
</dbReference>
<dbReference type="PANTHER" id="PTHR13887">
    <property type="entry name" value="GLUTATHIONE S-TRANSFERASE KAPPA"/>
    <property type="match status" value="1"/>
</dbReference>
<name>A0A0U5B322_9BACL</name>
<keyword evidence="3" id="KW-0560">Oxidoreductase</keyword>
<dbReference type="EMBL" id="AP017312">
    <property type="protein sequence ID" value="BAU28720.1"/>
    <property type="molecule type" value="Genomic_DNA"/>
</dbReference>
<comment type="similarity">
    <text evidence="1">Belongs to the thioredoxin family. DsbA subfamily.</text>
</comment>
<keyword evidence="2" id="KW-0732">Signal</keyword>
<keyword evidence="4" id="KW-1015">Disulfide bond</keyword>
<dbReference type="InterPro" id="IPR036249">
    <property type="entry name" value="Thioredoxin-like_sf"/>
</dbReference>
<dbReference type="PANTHER" id="PTHR13887:SF14">
    <property type="entry name" value="DISULFIDE BOND FORMATION PROTEIN D"/>
    <property type="match status" value="1"/>
</dbReference>
<keyword evidence="7" id="KW-1185">Reference proteome</keyword>
<evidence type="ECO:0000256" key="3">
    <source>
        <dbReference type="ARBA" id="ARBA00023002"/>
    </source>
</evidence>
<dbReference type="Proteomes" id="UP000217696">
    <property type="component" value="Chromosome"/>
</dbReference>
<evidence type="ECO:0000256" key="4">
    <source>
        <dbReference type="ARBA" id="ARBA00023157"/>
    </source>
</evidence>
<keyword evidence="5" id="KW-0676">Redox-active center</keyword>
<gene>
    <name evidence="6" type="primary">bdbD_1</name>
    <name evidence="6" type="ORF">CB4_02895</name>
</gene>
<dbReference type="GO" id="GO:0016491">
    <property type="term" value="F:oxidoreductase activity"/>
    <property type="evidence" value="ECO:0007669"/>
    <property type="project" value="UniProtKB-KW"/>
</dbReference>
<protein>
    <submittedName>
        <fullName evidence="6">Disulfide bond formation protein D</fullName>
    </submittedName>
</protein>
<dbReference type="KEGG" id="asoc:CB4_02895"/>